<feature type="chain" id="PRO_5046899485" evidence="2">
    <location>
        <begin position="21"/>
        <end position="286"/>
    </location>
</feature>
<evidence type="ECO:0000256" key="1">
    <source>
        <dbReference type="SAM" id="MobiDB-lite"/>
    </source>
</evidence>
<dbReference type="InterPro" id="IPR035940">
    <property type="entry name" value="CAP_sf"/>
</dbReference>
<accession>A0ABS9GXL5</accession>
<protein>
    <submittedName>
        <fullName evidence="4">CAP domain-containing protein</fullName>
    </submittedName>
</protein>
<dbReference type="NCBIfam" id="TIGR02909">
    <property type="entry name" value="spore_YkwD"/>
    <property type="match status" value="1"/>
</dbReference>
<feature type="compositionally biased region" description="Basic and acidic residues" evidence="1">
    <location>
        <begin position="87"/>
        <end position="104"/>
    </location>
</feature>
<dbReference type="InterPro" id="IPR014044">
    <property type="entry name" value="CAP_dom"/>
</dbReference>
<comment type="caution">
    <text evidence="4">The sequence shown here is derived from an EMBL/GenBank/DDBJ whole genome shotgun (WGS) entry which is preliminary data.</text>
</comment>
<name>A0ABS9GXL5_9BACL</name>
<keyword evidence="2" id="KW-0732">Signal</keyword>
<dbReference type="RefSeq" id="WP_236330663.1">
    <property type="nucleotide sequence ID" value="NZ_JAKIJS010000001.1"/>
</dbReference>
<gene>
    <name evidence="4" type="ORF">L2716_00905</name>
</gene>
<sequence length="286" mass="31494">MIKKILVTSLLSASILGASAGVSEASTNNTDAQVHVYKQYGQVQIDQEQLNSFIQDILNKNNIQLDASIQEKLQKALNQGDAQQSEPQKEEPKAEQPKAEEPKAEQPAPKQDAEKPQVKQPEQKQEKAQEPAQQQEATPQPTQKSEQANKQETTSEAEFQLTADEQQMLDLVNQERQKAGVAPLKADPELTKMARVKSQDMIDNNYFDHNSPTYGSPFDMMDQFGIEYQTAGENIAGNSSVQGAHTSLMNSDGHRKNILGSQYTKIGIGIVDGGPYGKMFTQAFTG</sequence>
<organism evidence="4 5">
    <name type="scientific">Pseudalkalibacillus berkeleyi</name>
    <dbReference type="NCBI Taxonomy" id="1069813"/>
    <lineage>
        <taxon>Bacteria</taxon>
        <taxon>Bacillati</taxon>
        <taxon>Bacillota</taxon>
        <taxon>Bacilli</taxon>
        <taxon>Bacillales</taxon>
        <taxon>Fictibacillaceae</taxon>
        <taxon>Pseudalkalibacillus</taxon>
    </lineage>
</organism>
<keyword evidence="5" id="KW-1185">Reference proteome</keyword>
<evidence type="ECO:0000256" key="2">
    <source>
        <dbReference type="SAM" id="SignalP"/>
    </source>
</evidence>
<dbReference type="PANTHER" id="PTHR31157">
    <property type="entry name" value="SCP DOMAIN-CONTAINING PROTEIN"/>
    <property type="match status" value="1"/>
</dbReference>
<dbReference type="InterPro" id="IPR014258">
    <property type="entry name" value="CAP_domain_YkwD-like"/>
</dbReference>
<feature type="signal peptide" evidence="2">
    <location>
        <begin position="1"/>
        <end position="20"/>
    </location>
</feature>
<dbReference type="PANTHER" id="PTHR31157:SF1">
    <property type="entry name" value="SCP DOMAIN-CONTAINING PROTEIN"/>
    <property type="match status" value="1"/>
</dbReference>
<dbReference type="SUPFAM" id="SSF55797">
    <property type="entry name" value="PR-1-like"/>
    <property type="match status" value="1"/>
</dbReference>
<evidence type="ECO:0000259" key="3">
    <source>
        <dbReference type="Pfam" id="PF00188"/>
    </source>
</evidence>
<feature type="compositionally biased region" description="Basic and acidic residues" evidence="1">
    <location>
        <begin position="111"/>
        <end position="129"/>
    </location>
</feature>
<dbReference type="EMBL" id="JAKIJS010000001">
    <property type="protein sequence ID" value="MCF6136267.1"/>
    <property type="molecule type" value="Genomic_DNA"/>
</dbReference>
<feature type="compositionally biased region" description="Polar residues" evidence="1">
    <location>
        <begin position="145"/>
        <end position="157"/>
    </location>
</feature>
<evidence type="ECO:0000313" key="5">
    <source>
        <dbReference type="Proteomes" id="UP001649381"/>
    </source>
</evidence>
<feature type="compositionally biased region" description="Low complexity" evidence="1">
    <location>
        <begin position="130"/>
        <end position="144"/>
    </location>
</feature>
<dbReference type="Pfam" id="PF00188">
    <property type="entry name" value="CAP"/>
    <property type="match status" value="1"/>
</dbReference>
<evidence type="ECO:0000313" key="4">
    <source>
        <dbReference type="EMBL" id="MCF6136267.1"/>
    </source>
</evidence>
<dbReference type="Gene3D" id="3.40.33.10">
    <property type="entry name" value="CAP"/>
    <property type="match status" value="1"/>
</dbReference>
<dbReference type="Proteomes" id="UP001649381">
    <property type="component" value="Unassembled WGS sequence"/>
</dbReference>
<feature type="region of interest" description="Disordered" evidence="1">
    <location>
        <begin position="74"/>
        <end position="157"/>
    </location>
</feature>
<dbReference type="CDD" id="cd05379">
    <property type="entry name" value="CAP_bacterial"/>
    <property type="match status" value="1"/>
</dbReference>
<proteinExistence type="predicted"/>
<reference evidence="4 5" key="1">
    <citation type="submission" date="2022-01" db="EMBL/GenBank/DDBJ databases">
        <title>Alkalihalobacillus sp. EGI L200015, a novel bacterium isolated from a salt lake sediment.</title>
        <authorList>
            <person name="Gao L."/>
            <person name="Fang B.-Z."/>
            <person name="Li W.-J."/>
        </authorList>
    </citation>
    <scope>NUCLEOTIDE SEQUENCE [LARGE SCALE GENOMIC DNA]</scope>
    <source>
        <strain evidence="4 5">KCTC 12718</strain>
    </source>
</reference>
<feature type="domain" description="SCP" evidence="3">
    <location>
        <begin position="169"/>
        <end position="284"/>
    </location>
</feature>